<keyword evidence="3" id="KW-1185">Reference proteome</keyword>
<feature type="region of interest" description="Disordered" evidence="1">
    <location>
        <begin position="32"/>
        <end position="146"/>
    </location>
</feature>
<dbReference type="KEGG" id="gph:GEMMAAP_18225"/>
<sequence>MATEVTPLVRDDFASAFGEAFLYMPDEEPLESAAAPIAPTEPTPLVENAEAATEPTPPVEGTATTPAPKKPRRSRAKRTPAVPDADAPISEAPVAESAAEPVESTAATLPLEAPAKTAKRGDRRKKTSDASDTVAKPRRRKTDVAAALPPVVPEVLETVLPPSAELLPAAPESFAAAPVDPVVEELPTPAPEAWVDLVLEPTPSTKTTDEWVDQVLEPAKIPLPRPRPVAARAAKPNAKPVAKAAAKAPAAARRASAPAAKGGSASANTVAETRWWIVAVAMILVVIVAIANRPSRGHAPLPPGVMGVWTTNFWKYDHQTLELLPDTVVLTLDAMEEGRFPITKVETMDAGQETAVTVSYRVGSGEERVLDFLADQDPTTALRFRAHSGLVWVRPTP</sequence>
<reference evidence="2 3" key="1">
    <citation type="journal article" date="2014" name="Proc. Natl. Acad. Sci. U.S.A.">
        <title>Functional type 2 photosynthetic reaction centers found in the rare bacterial phylum Gemmatimonadetes.</title>
        <authorList>
            <person name="Zeng Y."/>
            <person name="Feng F."/>
            <person name="Medova H."/>
            <person name="Dean J."/>
            <person name="Koblizek M."/>
        </authorList>
    </citation>
    <scope>NUCLEOTIDE SEQUENCE [LARGE SCALE GENOMIC DNA]</scope>
    <source>
        <strain evidence="2 3">AP64</strain>
    </source>
</reference>
<dbReference type="STRING" id="1379270.GEMMAAP_18225"/>
<name>A0A143BM80_9BACT</name>
<feature type="compositionally biased region" description="Low complexity" evidence="1">
    <location>
        <begin position="91"/>
        <end position="108"/>
    </location>
</feature>
<feature type="compositionally biased region" description="Basic residues" evidence="1">
    <location>
        <begin position="69"/>
        <end position="78"/>
    </location>
</feature>
<accession>A0A143BM80</accession>
<dbReference type="EMBL" id="CP011454">
    <property type="protein sequence ID" value="AMW06199.1"/>
    <property type="molecule type" value="Genomic_DNA"/>
</dbReference>
<gene>
    <name evidence="2" type="ORF">GEMMAAP_18225</name>
</gene>
<feature type="compositionally biased region" description="Low complexity" evidence="1">
    <location>
        <begin position="33"/>
        <end position="44"/>
    </location>
</feature>
<protein>
    <submittedName>
        <fullName evidence="2">Uncharacterized protein</fullName>
    </submittedName>
</protein>
<organism evidence="2 3">
    <name type="scientific">Gemmatimonas phototrophica</name>
    <dbReference type="NCBI Taxonomy" id="1379270"/>
    <lineage>
        <taxon>Bacteria</taxon>
        <taxon>Pseudomonadati</taxon>
        <taxon>Gemmatimonadota</taxon>
        <taxon>Gemmatimonadia</taxon>
        <taxon>Gemmatimonadales</taxon>
        <taxon>Gemmatimonadaceae</taxon>
        <taxon>Gemmatimonas</taxon>
    </lineage>
</organism>
<proteinExistence type="predicted"/>
<dbReference type="Proteomes" id="UP000076404">
    <property type="component" value="Chromosome"/>
</dbReference>
<evidence type="ECO:0000256" key="1">
    <source>
        <dbReference type="SAM" id="MobiDB-lite"/>
    </source>
</evidence>
<dbReference type="AlphaFoldDB" id="A0A143BM80"/>
<evidence type="ECO:0000313" key="3">
    <source>
        <dbReference type="Proteomes" id="UP000076404"/>
    </source>
</evidence>
<evidence type="ECO:0000313" key="2">
    <source>
        <dbReference type="EMBL" id="AMW06199.1"/>
    </source>
</evidence>
<reference evidence="2 3" key="2">
    <citation type="journal article" date="2016" name="Environ. Microbiol. Rep.">
        <title>Metagenomic evidence for the presence of phototrophic Gemmatimonadetes bacteria in diverse environments.</title>
        <authorList>
            <person name="Zeng Y."/>
            <person name="Baumbach J."/>
            <person name="Barbosa E.G."/>
            <person name="Azevedo V."/>
            <person name="Zhang C."/>
            <person name="Koblizek M."/>
        </authorList>
    </citation>
    <scope>NUCLEOTIDE SEQUENCE [LARGE SCALE GENOMIC DNA]</scope>
    <source>
        <strain evidence="2 3">AP64</strain>
    </source>
</reference>
<feature type="compositionally biased region" description="Basic residues" evidence="1">
    <location>
        <begin position="117"/>
        <end position="126"/>
    </location>
</feature>